<gene>
    <name evidence="1" type="ORF">LTR37_006891</name>
</gene>
<keyword evidence="2" id="KW-1185">Reference proteome</keyword>
<name>A0ACC3NEQ9_9PEZI</name>
<evidence type="ECO:0000313" key="2">
    <source>
        <dbReference type="Proteomes" id="UP001281147"/>
    </source>
</evidence>
<dbReference type="Proteomes" id="UP001281147">
    <property type="component" value="Unassembled WGS sequence"/>
</dbReference>
<dbReference type="EMBL" id="JAUTXU010000047">
    <property type="protein sequence ID" value="KAK3715666.1"/>
    <property type="molecule type" value="Genomic_DNA"/>
</dbReference>
<accession>A0ACC3NEQ9</accession>
<sequence length="275" mass="29856">MSYPTKVAFFGATGGCAGHCLASTLNAGIDCVALARTPAKLTKAMKEKGVSSKALDQHLRIIEGNVRDVDAVKEALQLDGSVVDAIVSGIGGVPKLQWSIIRPVVLTDTTICQDAGSTILQALAELKSAKKPTLINVSTTGISPKGKPRDVPILYSMLYHWLLASPHEDKKILEQRLAQHVQLPEGLRRIEAYVNVKPTLLFDGDSLGLGTVREGVDDQPAVGYTIRRKDVGLWMFERLVRNGVRREWMNRSPLGAVVQRYVLVFGAVSVSFSIV</sequence>
<protein>
    <submittedName>
        <fullName evidence="1">Uncharacterized protein</fullName>
    </submittedName>
</protein>
<proteinExistence type="predicted"/>
<comment type="caution">
    <text evidence="1">The sequence shown here is derived from an EMBL/GenBank/DDBJ whole genome shotgun (WGS) entry which is preliminary data.</text>
</comment>
<organism evidence="1 2">
    <name type="scientific">Vermiconidia calcicola</name>
    <dbReference type="NCBI Taxonomy" id="1690605"/>
    <lineage>
        <taxon>Eukaryota</taxon>
        <taxon>Fungi</taxon>
        <taxon>Dikarya</taxon>
        <taxon>Ascomycota</taxon>
        <taxon>Pezizomycotina</taxon>
        <taxon>Dothideomycetes</taxon>
        <taxon>Dothideomycetidae</taxon>
        <taxon>Mycosphaerellales</taxon>
        <taxon>Extremaceae</taxon>
        <taxon>Vermiconidia</taxon>
    </lineage>
</organism>
<reference evidence="1" key="1">
    <citation type="submission" date="2023-07" db="EMBL/GenBank/DDBJ databases">
        <title>Black Yeasts Isolated from many extreme environments.</title>
        <authorList>
            <person name="Coleine C."/>
            <person name="Stajich J.E."/>
            <person name="Selbmann L."/>
        </authorList>
    </citation>
    <scope>NUCLEOTIDE SEQUENCE</scope>
    <source>
        <strain evidence="1">CCFEE 5714</strain>
    </source>
</reference>
<evidence type="ECO:0000313" key="1">
    <source>
        <dbReference type="EMBL" id="KAK3715666.1"/>
    </source>
</evidence>